<accession>A0A843U038</accession>
<feature type="non-terminal residue" evidence="2">
    <location>
        <position position="1"/>
    </location>
</feature>
<evidence type="ECO:0000256" key="1">
    <source>
        <dbReference type="SAM" id="Phobius"/>
    </source>
</evidence>
<proteinExistence type="predicted"/>
<reference evidence="2" key="1">
    <citation type="submission" date="2017-07" db="EMBL/GenBank/DDBJ databases">
        <title>Taro Niue Genome Assembly and Annotation.</title>
        <authorList>
            <person name="Atibalentja N."/>
            <person name="Keating K."/>
            <person name="Fields C.J."/>
        </authorList>
    </citation>
    <scope>NUCLEOTIDE SEQUENCE</scope>
    <source>
        <strain evidence="2">Niue_2</strain>
        <tissue evidence="2">Leaf</tissue>
    </source>
</reference>
<evidence type="ECO:0000313" key="3">
    <source>
        <dbReference type="Proteomes" id="UP000652761"/>
    </source>
</evidence>
<comment type="caution">
    <text evidence="2">The sequence shown here is derived from an EMBL/GenBank/DDBJ whole genome shotgun (WGS) entry which is preliminary data.</text>
</comment>
<keyword evidence="1" id="KW-0812">Transmembrane</keyword>
<evidence type="ECO:0000313" key="2">
    <source>
        <dbReference type="EMBL" id="MQL73859.1"/>
    </source>
</evidence>
<keyword evidence="3" id="KW-1185">Reference proteome</keyword>
<sequence length="277" mass="30358">LLGRGLSPLPLCPVTVSVPGAAGGPVRVESSSRPVAVAVVLSLALSSSPCRRRRWSCSGGVPPRPVAVAVVPFWWAVFAAPTMVGGSCLLSEGFSPFSMEGFFSGTDGCSTGIPEFRQCLFISFVPFFPKLLSMIFAEACPFGVRRSCYTPSFWWSFLRIRVPSDGAFLFAQVWAEADDSEGAFQTKHVMCLYWTPSRYPPWWDTGDIGLARELGIIRTFSLDVRLPSYLFRCSVSWQPLTVGGGFRCSLRSPLLKFLLVWPVALACGWGYGWLSLD</sequence>
<keyword evidence="1" id="KW-0472">Membrane</keyword>
<name>A0A843U038_COLES</name>
<feature type="transmembrane region" description="Helical" evidence="1">
    <location>
        <begin position="254"/>
        <end position="274"/>
    </location>
</feature>
<dbReference type="EMBL" id="NMUH01000181">
    <property type="protein sequence ID" value="MQL73859.1"/>
    <property type="molecule type" value="Genomic_DNA"/>
</dbReference>
<keyword evidence="1" id="KW-1133">Transmembrane helix</keyword>
<organism evidence="2 3">
    <name type="scientific">Colocasia esculenta</name>
    <name type="common">Wild taro</name>
    <name type="synonym">Arum esculentum</name>
    <dbReference type="NCBI Taxonomy" id="4460"/>
    <lineage>
        <taxon>Eukaryota</taxon>
        <taxon>Viridiplantae</taxon>
        <taxon>Streptophyta</taxon>
        <taxon>Embryophyta</taxon>
        <taxon>Tracheophyta</taxon>
        <taxon>Spermatophyta</taxon>
        <taxon>Magnoliopsida</taxon>
        <taxon>Liliopsida</taxon>
        <taxon>Araceae</taxon>
        <taxon>Aroideae</taxon>
        <taxon>Colocasieae</taxon>
        <taxon>Colocasia</taxon>
    </lineage>
</organism>
<dbReference type="Proteomes" id="UP000652761">
    <property type="component" value="Unassembled WGS sequence"/>
</dbReference>
<protein>
    <submittedName>
        <fullName evidence="2">Uncharacterized protein</fullName>
    </submittedName>
</protein>
<dbReference type="AlphaFoldDB" id="A0A843U038"/>
<gene>
    <name evidence="2" type="ORF">Taro_006230</name>
</gene>